<dbReference type="AlphaFoldDB" id="A0A1W1BY79"/>
<name>A0A1W1BY79_9ZZZZ</name>
<sequence>MNKTNQSAGHSDTEGTQNHTEHEELAVAGMGNNSEYSYLSPAALSATDMRNTISLIAREIEDRYKEGVFAYIDAVANYTEEIEKLKHKILLQTQLNSEDETALQKFQNEIFFEERTLERLNEQFAQKAISMEEFKIQYSTFIEEGARRQIFSTKEKEISALNDEIEEFEMKLLSQELERLNLLETLEPKRQVLLGLEEALEALEWKKKHFESTQLQQIHALPSAKEVSSEKGKEEDIVDTKAY</sequence>
<organism evidence="2">
    <name type="scientific">hydrothermal vent metagenome</name>
    <dbReference type="NCBI Taxonomy" id="652676"/>
    <lineage>
        <taxon>unclassified sequences</taxon>
        <taxon>metagenomes</taxon>
        <taxon>ecological metagenomes</taxon>
    </lineage>
</organism>
<accession>A0A1W1BY79</accession>
<evidence type="ECO:0000313" key="2">
    <source>
        <dbReference type="EMBL" id="SFV58434.1"/>
    </source>
</evidence>
<dbReference type="EMBL" id="FPHL01000017">
    <property type="protein sequence ID" value="SFV58434.1"/>
    <property type="molecule type" value="Genomic_DNA"/>
</dbReference>
<gene>
    <name evidence="2" type="ORF">MNB_SV-10-969</name>
</gene>
<evidence type="ECO:0000256" key="1">
    <source>
        <dbReference type="SAM" id="Coils"/>
    </source>
</evidence>
<proteinExistence type="predicted"/>
<feature type="coiled-coil region" evidence="1">
    <location>
        <begin position="103"/>
        <end position="178"/>
    </location>
</feature>
<protein>
    <submittedName>
        <fullName evidence="2">Myosin heavy chain</fullName>
    </submittedName>
</protein>
<reference evidence="2" key="1">
    <citation type="submission" date="2016-10" db="EMBL/GenBank/DDBJ databases">
        <authorList>
            <person name="de Groot N.N."/>
        </authorList>
    </citation>
    <scope>NUCLEOTIDE SEQUENCE</scope>
</reference>
<keyword evidence="1" id="KW-0175">Coiled coil</keyword>